<dbReference type="OrthoDB" id="288590at2759"/>
<protein>
    <recommendedName>
        <fullName evidence="6">Fe2OG dioxygenase domain-containing protein</fullName>
    </recommendedName>
</protein>
<comment type="similarity">
    <text evidence="1 5">Belongs to the iron/ascorbate-dependent oxidoreductase family.</text>
</comment>
<evidence type="ECO:0000313" key="8">
    <source>
        <dbReference type="Proteomes" id="UP000324897"/>
    </source>
</evidence>
<dbReference type="InterPro" id="IPR027443">
    <property type="entry name" value="IPNS-like_sf"/>
</dbReference>
<keyword evidence="4 5" id="KW-0408">Iron</keyword>
<dbReference type="Gramene" id="TVU02324">
    <property type="protein sequence ID" value="TVU02324"/>
    <property type="gene ID" value="EJB05_52175"/>
</dbReference>
<organism evidence="7 8">
    <name type="scientific">Eragrostis curvula</name>
    <name type="common">weeping love grass</name>
    <dbReference type="NCBI Taxonomy" id="38414"/>
    <lineage>
        <taxon>Eukaryota</taxon>
        <taxon>Viridiplantae</taxon>
        <taxon>Streptophyta</taxon>
        <taxon>Embryophyta</taxon>
        <taxon>Tracheophyta</taxon>
        <taxon>Spermatophyta</taxon>
        <taxon>Magnoliopsida</taxon>
        <taxon>Liliopsida</taxon>
        <taxon>Poales</taxon>
        <taxon>Poaceae</taxon>
        <taxon>PACMAD clade</taxon>
        <taxon>Chloridoideae</taxon>
        <taxon>Eragrostideae</taxon>
        <taxon>Eragrostidinae</taxon>
        <taxon>Eragrostis</taxon>
    </lineage>
</organism>
<dbReference type="InterPro" id="IPR026992">
    <property type="entry name" value="DIOX_N"/>
</dbReference>
<dbReference type="PANTHER" id="PTHR47991">
    <property type="entry name" value="OXOGLUTARATE/IRON-DEPENDENT DIOXYGENASE"/>
    <property type="match status" value="1"/>
</dbReference>
<dbReference type="InterPro" id="IPR044861">
    <property type="entry name" value="IPNS-like_FE2OG_OXY"/>
</dbReference>
<dbReference type="Pfam" id="PF14226">
    <property type="entry name" value="DIOX_N"/>
    <property type="match status" value="1"/>
</dbReference>
<keyword evidence="8" id="KW-1185">Reference proteome</keyword>
<sequence>MVHQDQGKLVQEVAAGGLPAPPSRYVLKEEVRPTGGVAASELAFPTVDLQRLAEPGDVEEAAKLRSALDSWGLFAVTGHGVPEELLDGILDATREFFHLPAEAKLEYANRTDDGEFQAEGYGIDRVDTDEQVLDWCDRLYLTVQPDGERQPRFWPPSLATLLHEYTLRSETVAKRVLRAMATALGFREEFFLDRVGEHGNTYARFSYYPPCPRPELVYGLKPHTDNSVVTVLLLDRDVGGLQVLKQDDGRWVDVPVFRRHELLVVVGEEMELMSNAAFIAPTHRVVTGDRERMSLVMFYQPEPHLDLQPAEELVDETRPAMYRKLKAKTFGDGFFDAFALGERTLDFLKVTIDNKDAVSSA</sequence>
<gene>
    <name evidence="7" type="ORF">EJB05_52175</name>
</gene>
<comment type="caution">
    <text evidence="7">The sequence shown here is derived from an EMBL/GenBank/DDBJ whole genome shotgun (WGS) entry which is preliminary data.</text>
</comment>
<evidence type="ECO:0000259" key="6">
    <source>
        <dbReference type="PROSITE" id="PS51471"/>
    </source>
</evidence>
<name>A0A5J9STP8_9POAL</name>
<accession>A0A5J9STP8</accession>
<feature type="domain" description="Fe2OG dioxygenase" evidence="6">
    <location>
        <begin position="199"/>
        <end position="301"/>
    </location>
</feature>
<proteinExistence type="inferred from homology"/>
<dbReference type="Proteomes" id="UP000324897">
    <property type="component" value="Unassembled WGS sequence"/>
</dbReference>
<dbReference type="AlphaFoldDB" id="A0A5J9STP8"/>
<dbReference type="EMBL" id="RWGY01000336">
    <property type="protein sequence ID" value="TVU02324.1"/>
    <property type="molecule type" value="Genomic_DNA"/>
</dbReference>
<dbReference type="InterPro" id="IPR005123">
    <property type="entry name" value="Oxoglu/Fe-dep_dioxygenase_dom"/>
</dbReference>
<evidence type="ECO:0000256" key="5">
    <source>
        <dbReference type="RuleBase" id="RU003682"/>
    </source>
</evidence>
<reference evidence="7 8" key="1">
    <citation type="journal article" date="2019" name="Sci. Rep.">
        <title>A high-quality genome of Eragrostis curvula grass provides insights into Poaceae evolution and supports new strategies to enhance forage quality.</title>
        <authorList>
            <person name="Carballo J."/>
            <person name="Santos B.A.C.M."/>
            <person name="Zappacosta D."/>
            <person name="Garbus I."/>
            <person name="Selva J.P."/>
            <person name="Gallo C.A."/>
            <person name="Diaz A."/>
            <person name="Albertini E."/>
            <person name="Caccamo M."/>
            <person name="Echenique V."/>
        </authorList>
    </citation>
    <scope>NUCLEOTIDE SEQUENCE [LARGE SCALE GENOMIC DNA]</scope>
    <source>
        <strain evidence="8">cv. Victoria</strain>
        <tissue evidence="7">Leaf</tissue>
    </source>
</reference>
<dbReference type="InterPro" id="IPR050295">
    <property type="entry name" value="Plant_2OG-oxidoreductases"/>
</dbReference>
<evidence type="ECO:0000313" key="7">
    <source>
        <dbReference type="EMBL" id="TVU02324.1"/>
    </source>
</evidence>
<dbReference type="Gene3D" id="2.60.120.330">
    <property type="entry name" value="B-lactam Antibiotic, Isopenicillin N Synthase, Chain"/>
    <property type="match status" value="1"/>
</dbReference>
<dbReference type="Pfam" id="PF03171">
    <property type="entry name" value="2OG-FeII_Oxy"/>
    <property type="match status" value="1"/>
</dbReference>
<feature type="non-terminal residue" evidence="7">
    <location>
        <position position="1"/>
    </location>
</feature>
<evidence type="ECO:0000256" key="1">
    <source>
        <dbReference type="ARBA" id="ARBA00008056"/>
    </source>
</evidence>
<dbReference type="SUPFAM" id="SSF51197">
    <property type="entry name" value="Clavaminate synthase-like"/>
    <property type="match status" value="1"/>
</dbReference>
<evidence type="ECO:0000256" key="4">
    <source>
        <dbReference type="ARBA" id="ARBA00023004"/>
    </source>
</evidence>
<keyword evidence="2 5" id="KW-0479">Metal-binding</keyword>
<keyword evidence="3 5" id="KW-0560">Oxidoreductase</keyword>
<dbReference type="GO" id="GO:0016491">
    <property type="term" value="F:oxidoreductase activity"/>
    <property type="evidence" value="ECO:0007669"/>
    <property type="project" value="UniProtKB-KW"/>
</dbReference>
<dbReference type="GO" id="GO:0046872">
    <property type="term" value="F:metal ion binding"/>
    <property type="evidence" value="ECO:0007669"/>
    <property type="project" value="UniProtKB-KW"/>
</dbReference>
<evidence type="ECO:0000256" key="2">
    <source>
        <dbReference type="ARBA" id="ARBA00022723"/>
    </source>
</evidence>
<evidence type="ECO:0000256" key="3">
    <source>
        <dbReference type="ARBA" id="ARBA00023002"/>
    </source>
</evidence>
<dbReference type="PROSITE" id="PS51471">
    <property type="entry name" value="FE2OG_OXY"/>
    <property type="match status" value="1"/>
</dbReference>